<proteinExistence type="predicted"/>
<dbReference type="InterPro" id="IPR051703">
    <property type="entry name" value="NF-kappa-B_Signaling_Reg"/>
</dbReference>
<protein>
    <submittedName>
        <fullName evidence="2">YqaJ viral recombinase family protein</fullName>
    </submittedName>
</protein>
<gene>
    <name evidence="2" type="ORF">NATSA_09910</name>
</gene>
<sequence length="308" mass="36257">MSEIPGQQWVHFRQNYLGGSEVAAAFGKSDWQTPLQLWRIKKGLQEPSGSTPVTEFGNVFEPVMAEKFTHITGFRTRNMSNSYTSEKYPFLRAHIDRQIVSNQKHKTTGLLELKTTTSYRLKNLKEPFPVEWKYQIQFYLGLTGYEYAYLFIYERDTAKYHDPVLIKRDKQFIGEIIDKAASWWKRHIVGGVRPDPINDEDRIILYPEASDDTVVEATPKCYGFYTELLDIRDRMERLKTLEENYKNLLKDHLKDAQRMVFAGRNLVTWKNSVSNRINTARLKADHPELYRKYCEPSQTRRFLINQPK</sequence>
<evidence type="ECO:0000313" key="2">
    <source>
        <dbReference type="EMBL" id="MBP3192976.1"/>
    </source>
</evidence>
<evidence type="ECO:0000313" key="3">
    <source>
        <dbReference type="Proteomes" id="UP000673975"/>
    </source>
</evidence>
<dbReference type="InterPro" id="IPR019080">
    <property type="entry name" value="YqaJ_viral_recombinase"/>
</dbReference>
<dbReference type="EMBL" id="JAFIDN010000007">
    <property type="protein sequence ID" value="MBP3192976.1"/>
    <property type="molecule type" value="Genomic_DNA"/>
</dbReference>
<dbReference type="PANTHER" id="PTHR46609:SF6">
    <property type="entry name" value="EXONUCLEASE, PHAGE-TYPE_RECB, C-TERMINAL DOMAIN-CONTAINING PROTEIN-RELATED"/>
    <property type="match status" value="1"/>
</dbReference>
<dbReference type="InterPro" id="IPR011335">
    <property type="entry name" value="Restrct_endonuc-II-like"/>
</dbReference>
<dbReference type="InterPro" id="IPR017482">
    <property type="entry name" value="Lambda-type_endonuclease"/>
</dbReference>
<dbReference type="Gene3D" id="3.90.320.10">
    <property type="match status" value="1"/>
</dbReference>
<name>A0A8J7UVV4_9BACT</name>
<reference evidence="2" key="1">
    <citation type="submission" date="2021-02" db="EMBL/GenBank/DDBJ databases">
        <title>Natronogracilivirga saccharolytica gen. nov. sp. nov. a new anaerobic, haloalkiliphilic carbohydrate-fermenting bacterium from soda lake and proposing of Cyclonatronumiaceae fam. nov. in the phylum Balneolaeota.</title>
        <authorList>
            <person name="Zhilina T.N."/>
            <person name="Sorokin D.Y."/>
            <person name="Zavarzina D.G."/>
            <person name="Toshchakov S.V."/>
            <person name="Kublanov I.V."/>
        </authorList>
    </citation>
    <scope>NUCLEOTIDE SEQUENCE</scope>
    <source>
        <strain evidence="2">Z-1702</strain>
    </source>
</reference>
<keyword evidence="3" id="KW-1185">Reference proteome</keyword>
<comment type="caution">
    <text evidence="2">The sequence shown here is derived from an EMBL/GenBank/DDBJ whole genome shotgun (WGS) entry which is preliminary data.</text>
</comment>
<dbReference type="AlphaFoldDB" id="A0A8J7UVV4"/>
<dbReference type="PANTHER" id="PTHR46609">
    <property type="entry name" value="EXONUCLEASE, PHAGE-TYPE/RECB, C-TERMINAL DOMAIN-CONTAINING PROTEIN"/>
    <property type="match status" value="1"/>
</dbReference>
<dbReference type="SUPFAM" id="SSF52980">
    <property type="entry name" value="Restriction endonuclease-like"/>
    <property type="match status" value="1"/>
</dbReference>
<feature type="domain" description="YqaJ viral recombinase" evidence="1">
    <location>
        <begin position="8"/>
        <end position="146"/>
    </location>
</feature>
<accession>A0A8J7UVV4</accession>
<evidence type="ECO:0000259" key="1">
    <source>
        <dbReference type="Pfam" id="PF09588"/>
    </source>
</evidence>
<dbReference type="NCBIfam" id="TIGR03033">
    <property type="entry name" value="phage_rel_nuc"/>
    <property type="match status" value="1"/>
</dbReference>
<organism evidence="2 3">
    <name type="scientific">Natronogracilivirga saccharolytica</name>
    <dbReference type="NCBI Taxonomy" id="2812953"/>
    <lineage>
        <taxon>Bacteria</taxon>
        <taxon>Pseudomonadati</taxon>
        <taxon>Balneolota</taxon>
        <taxon>Balneolia</taxon>
        <taxon>Balneolales</taxon>
        <taxon>Cyclonatronaceae</taxon>
        <taxon>Natronogracilivirga</taxon>
    </lineage>
</organism>
<dbReference type="Pfam" id="PF09588">
    <property type="entry name" value="YqaJ"/>
    <property type="match status" value="1"/>
</dbReference>
<dbReference type="Proteomes" id="UP000673975">
    <property type="component" value="Unassembled WGS sequence"/>
</dbReference>
<dbReference type="InterPro" id="IPR011604">
    <property type="entry name" value="PDDEXK-like_dom_sf"/>
</dbReference>